<dbReference type="Proteomes" id="UP000578819">
    <property type="component" value="Unassembled WGS sequence"/>
</dbReference>
<keyword evidence="3" id="KW-1185">Reference proteome</keyword>
<name>A0A7W7SQC1_9ACTN</name>
<evidence type="ECO:0000313" key="2">
    <source>
        <dbReference type="EMBL" id="MBB4958881.1"/>
    </source>
</evidence>
<keyword evidence="1" id="KW-0175">Coiled coil</keyword>
<feature type="coiled-coil region" evidence="1">
    <location>
        <begin position="795"/>
        <end position="843"/>
    </location>
</feature>
<dbReference type="EMBL" id="JACHJW010000001">
    <property type="protein sequence ID" value="MBB4958881.1"/>
    <property type="molecule type" value="Genomic_DNA"/>
</dbReference>
<feature type="coiled-coil region" evidence="1">
    <location>
        <begin position="1932"/>
        <end position="1973"/>
    </location>
</feature>
<protein>
    <submittedName>
        <fullName evidence="2">Putative nuclease with TOPRIM domain</fullName>
    </submittedName>
</protein>
<dbReference type="Gene3D" id="1.10.287.1490">
    <property type="match status" value="2"/>
</dbReference>
<sequence length="2899" mass="309272">MVDATGVACPEFLSSWVRSGQFLSLEPGGVPEEVRVFPSVSGAHLVHVAEGAAGAAGLVAQGLLAASLDVVARMVVVPPASVVASFGLVGALGWADRLRLPVRVDGGPGRALADLGSDRVLPVDERGGPADAGRVAYVLVLPVAHLVAEHVSSGVDRNLGRVRSGGPMPGQVRLTSGGVEFGLPLAVVAARHGGSFVTAVAVGAPRVVRGGVVGLWRELAGLASGSAMSVRVGEGESASEFLVLGDPDGVSVVRQTSSGLVGAVLPGELSTVAVTPVAVRYGEWNLASLAEPDVVLSVYEAPDEVARFVWPRPGLMLLDPGQSEQVEAALGFRAADNEYPVFVHGTVAGPVYDGKLITVESLRDLIAADARARGMDILLVVCDSAGSAAVLADYGARLFAVLPSEHGRVTAMGGVARVQPWSAGGSTGELSEVLVSPTVLGADGRFRLSSGGIRSYVDAPDASVGSGQRVPLVIQHGPRLSAARTGRGVPLTDVRGVVLVGEQAPKPGDLRRLGLNTPQENVTGNVEQTGVAFPWPSTTYAPSQESRRVNFSQAFHGVTNARLAAYNSGKALHGYAEANNPGGHDPDLANMQSFAREYTELLEFLGKGWDQLSVDERSRIEELGGRYDSILSNLVEAATRVAGRTRGASVELDRQKGEPQRLLNLAWGGNRDAFAEMVEQYFGAGERDKVEEYIGYAYELSLIQRKADDTSREIAGIKQDLSASQQAYSGVEGELASLRAELVTHAGVSLRRVDNKLAEVSRDLRDVEAALYYPNEPGPYSGWSQQQLVAERSRLISYQETHQELLGRIGQLEQQRADLSQRIGELQNESRALRNQRKTRQDELNGINPAGQLALVVTNLEAARARQVLALNQNADVIARAGSRIGGLLTAETVWRRVSRDMAREAIAYVRRKLPYGPANNVVNGIKYDGAAQLRVEQIRDEDYQPSSPPPAVFQDEEEDYAFWALAENATLAKHVKTGNCAEHAAVAFGYLWNHPRMVGIPISQVEHGVDHVYLVVGPLGHPNSLVIDPWPLRPSSVTVRNYWLRQGEVESVRTFVPNGRIDFFAYGRSLIDWNKVPAFPALQEVADPVGEYLEEDGYWSTIHSYDEALGTANSDSEDDRGGVGGSGGPTFGVAVAGDLLVHDAPESVARYLPDFPGLRLLGADRGAHIRAAEGFRASDREYVVFVEGTVAGPVVDGRLLTPAQVRDLIVADPRARGRDIVLVQCDSAVPLQAGAVLDDFATRLFALLPEGNRRVLAMGGVAKVMPLTAGEAAAGALTEVVVSPTVLGDDGRFRLVSGGVREVREAPDAVRVSGVRTPMVVQHGPRLSQARIGVGVALTDGLGRLLTGVRAPAVSRLLALGLPDPARLQRLGESFAERARETPSGLVGAVLPGELSTVAVTPVAVRYGEWNLASLAEPDVVLSVYEAPDEVARFVWPRPGLMLLDPGQSEQVEAALGFRAADNEYPVFVHGTVAGPVYDGKLITVESLRDLIAADARARGMDILLVVCDSAGSAAVLADYGARLFAVLPSEHGRVTAMGGVARVQPWSAGGSTGELSEVLVSPTVLGADGRFRLSSGGIRSYVDAPDASVGSGQRVPLVIQHGPRLSAARTGRGVPLTDVRGVVLVGEQAPKPGDLRRLGLNTPQETQENVTGNVEQTGVAFPWPSTTYAPSQESRRVNFSQAFHGVTNARLAAYNSGKALHGYAEARNPGGHDGNLVYMQEVVQEYVDLYNSLDVAPGEISPDQWTRLGSLGGKYDTILWNLIEIVEEMAESVRGESAELDRQKGEPQRLLNLAWDGDPDAFAEMVEQYLGAGQRRNFEGYIAYAYELSLIQHKADDTSREIAGIKQDLSASQQAYSGVEGELASLRAELVTHAGVSLRRVDNKLAEVGRVLQEIDSTLYYPDAPSRYAEWSQQQLLTERSRLISYQDTLQDLIGRIGSLERQRVDLSQRLDELQEKRSVLRDQRKTRQDELNGINPAEQIARLVKNLEAARAGEVVALNKNADKLERHVGRFKELLTAETAWRRVSRDVARDVISYVRSELSYGPANNEAIGTKYDGGAMRLVGHIRSIAYLDLTKRPLGIFQQDRMNNRFLQLAISAVLAKHFKTGNCHEHAAVALGYLWDDPKMVGIPITVVSHLDDHVYLVVGPLGHPNSLVIDPWPLRPSSVTVRNYWLRQNKVEETHTFTPTERRVGFFAYGRRMVAWSKVPSYPLEEVSNPTGDYRGMSQYWSTIHSYDEALGTANSDSEDDRGGVGGSGGPTFGVAVAGDLLVHDAPGSVARYLPDFPGLRLLGADRGAHIRAAEGFRASDREYVVFVEGTVAGPVVNGRLLTPAQVRDLIVADPRARGRDIVLVQCDSAVPVQAGAVLDDFATRLFALLPEGNRRVLAMGGVAKVMPLTAGEAAAGALTEVVVSPTVLGDDGRFRLVSGGVREVREAPDAVRVSGVRTPMVVQHGPRLSQARIGVGVALTDGLGRLLTGVRAPAVSSLLALGLPDPARLQRLGESFAERGWVPEQRDGAGPGQVGSVSAGSVDPPVRVAVGPPSWDLRLGDGVVVEGNVFVVSSQVRGEPAGLIADLRAGASVDRPVVVLGVAGPGRDALSGDVAGVNVLLEQFAQRGQSVVVVTRGRVSGDLLSVVGRYGAAVVHQTLKKSAGAGLGGLGGLKLSVDNNWTVTASNAAQGVSGASDVWDRVTPAVLDAAVRLARPTAAVKRVDDGLGELIWASDFGVARSTFGRLGWSPDQMKSHLASVREMVLRVPDQPALAVFEPVLEFGAVGQSDIVFDYAAAEVVDRPRVLLDSVAQLESVGQLGGGLTTDRLAAMVVAAGVGVRDISVPVLAVIGDIRAGKFTDVRQFIDDNRGKLSVVERGQWVDAITGLGSAMPGRVRELQMLSEAVLNC</sequence>
<proteinExistence type="predicted"/>
<dbReference type="RefSeq" id="WP_184534907.1">
    <property type="nucleotide sequence ID" value="NZ_JACHJW010000001.1"/>
</dbReference>
<accession>A0A7W7SQC1</accession>
<gene>
    <name evidence="2" type="ORF">FHR38_002614</name>
</gene>
<organism evidence="2 3">
    <name type="scientific">Micromonospora polyrhachis</name>
    <dbReference type="NCBI Taxonomy" id="1282883"/>
    <lineage>
        <taxon>Bacteria</taxon>
        <taxon>Bacillati</taxon>
        <taxon>Actinomycetota</taxon>
        <taxon>Actinomycetes</taxon>
        <taxon>Micromonosporales</taxon>
        <taxon>Micromonosporaceae</taxon>
        <taxon>Micromonospora</taxon>
    </lineage>
</organism>
<evidence type="ECO:0000256" key="1">
    <source>
        <dbReference type="SAM" id="Coils"/>
    </source>
</evidence>
<evidence type="ECO:0000313" key="3">
    <source>
        <dbReference type="Proteomes" id="UP000578819"/>
    </source>
</evidence>
<comment type="caution">
    <text evidence="2">The sequence shown here is derived from an EMBL/GenBank/DDBJ whole genome shotgun (WGS) entry which is preliminary data.</text>
</comment>
<reference evidence="2 3" key="1">
    <citation type="submission" date="2020-08" db="EMBL/GenBank/DDBJ databases">
        <title>Sequencing the genomes of 1000 actinobacteria strains.</title>
        <authorList>
            <person name="Klenk H.-P."/>
        </authorList>
    </citation>
    <scope>NUCLEOTIDE SEQUENCE [LARGE SCALE GENOMIC DNA]</scope>
    <source>
        <strain evidence="2 3">DSM 45886</strain>
    </source>
</reference>